<protein>
    <submittedName>
        <fullName evidence="1">Uncharacterized protein</fullName>
    </submittedName>
</protein>
<name>A0A371IFW9_MUCPR</name>
<accession>A0A371IFW9</accession>
<comment type="caution">
    <text evidence="1">The sequence shown here is derived from an EMBL/GenBank/DDBJ whole genome shotgun (WGS) entry which is preliminary data.</text>
</comment>
<feature type="non-terminal residue" evidence="1">
    <location>
        <position position="1"/>
    </location>
</feature>
<gene>
    <name evidence="1" type="ORF">CR513_01125</name>
</gene>
<organism evidence="1 2">
    <name type="scientific">Mucuna pruriens</name>
    <name type="common">Velvet bean</name>
    <name type="synonym">Dolichos pruriens</name>
    <dbReference type="NCBI Taxonomy" id="157652"/>
    <lineage>
        <taxon>Eukaryota</taxon>
        <taxon>Viridiplantae</taxon>
        <taxon>Streptophyta</taxon>
        <taxon>Embryophyta</taxon>
        <taxon>Tracheophyta</taxon>
        <taxon>Spermatophyta</taxon>
        <taxon>Magnoliopsida</taxon>
        <taxon>eudicotyledons</taxon>
        <taxon>Gunneridae</taxon>
        <taxon>Pentapetalae</taxon>
        <taxon>rosids</taxon>
        <taxon>fabids</taxon>
        <taxon>Fabales</taxon>
        <taxon>Fabaceae</taxon>
        <taxon>Papilionoideae</taxon>
        <taxon>50 kb inversion clade</taxon>
        <taxon>NPAAA clade</taxon>
        <taxon>indigoferoid/millettioid clade</taxon>
        <taxon>Phaseoleae</taxon>
        <taxon>Mucuna</taxon>
    </lineage>
</organism>
<sequence>MRNLFESSKISSFPRLLSAGPSMYNDESQTLRKSPSLDSLLIRIKTMMKINQASIDVVGLNAEKTKKKEKSKGAIASLEMLNFARAACDPVSKKLSPLVISLNLTSTLNSATTFCFFLLHVTRFPPTKLVFGLGTLPSDGFEQ</sequence>
<evidence type="ECO:0000313" key="2">
    <source>
        <dbReference type="Proteomes" id="UP000257109"/>
    </source>
</evidence>
<evidence type="ECO:0000313" key="1">
    <source>
        <dbReference type="EMBL" id="RDY13893.1"/>
    </source>
</evidence>
<dbReference type="Proteomes" id="UP000257109">
    <property type="component" value="Unassembled WGS sequence"/>
</dbReference>
<proteinExistence type="predicted"/>
<reference evidence="1" key="1">
    <citation type="submission" date="2018-05" db="EMBL/GenBank/DDBJ databases">
        <title>Draft genome of Mucuna pruriens seed.</title>
        <authorList>
            <person name="Nnadi N.E."/>
            <person name="Vos R."/>
            <person name="Hasami M.H."/>
            <person name="Devisetty U.K."/>
            <person name="Aguiy J.C."/>
        </authorList>
    </citation>
    <scope>NUCLEOTIDE SEQUENCE [LARGE SCALE GENOMIC DNA]</scope>
    <source>
        <strain evidence="1">JCA_2017</strain>
    </source>
</reference>
<keyword evidence="2" id="KW-1185">Reference proteome</keyword>
<dbReference type="AlphaFoldDB" id="A0A371IFW9"/>
<dbReference type="EMBL" id="QJKJ01000179">
    <property type="protein sequence ID" value="RDY13893.1"/>
    <property type="molecule type" value="Genomic_DNA"/>
</dbReference>